<evidence type="ECO:0000313" key="2">
    <source>
        <dbReference type="EMBL" id="APA96712.1"/>
    </source>
</evidence>
<dbReference type="EMBL" id="CP017839">
    <property type="protein sequence ID" value="APA96712.1"/>
    <property type="molecule type" value="Genomic_DNA"/>
</dbReference>
<sequence length="69" mass="7763">MLWDTWALLSIFGLCVTVIAWAFWGFYRDAHPGGDARSLHLTLLDGEGHLEVPARRGGGRRYRGQHRAA</sequence>
<dbReference type="Proteomes" id="UP000180166">
    <property type="component" value="Chromosome"/>
</dbReference>
<keyword evidence="1" id="KW-0812">Transmembrane</keyword>
<evidence type="ECO:0000313" key="3">
    <source>
        <dbReference type="Proteomes" id="UP000180166"/>
    </source>
</evidence>
<proteinExistence type="predicted"/>
<dbReference type="KEGG" id="nsr:NS506_02650"/>
<gene>
    <name evidence="2" type="ORF">NS506_02650</name>
</gene>
<dbReference type="AlphaFoldDB" id="A0ABC8ARJ4"/>
<reference evidence="2 3" key="1">
    <citation type="submission" date="2016-10" db="EMBL/GenBank/DDBJ databases">
        <title>Genome sequence of Nocardia seriolae strain EM150506, isolated from Anguila japonica.</title>
        <authorList>
            <person name="Han H.-J."/>
        </authorList>
    </citation>
    <scope>NUCLEOTIDE SEQUENCE [LARGE SCALE GENOMIC DNA]</scope>
    <source>
        <strain evidence="2 3">EM150506</strain>
    </source>
</reference>
<name>A0ABC8ARJ4_9NOCA</name>
<keyword evidence="1" id="KW-1133">Transmembrane helix</keyword>
<protein>
    <submittedName>
        <fullName evidence="2">Uncharacterized protein</fullName>
    </submittedName>
</protein>
<feature type="transmembrane region" description="Helical" evidence="1">
    <location>
        <begin position="6"/>
        <end position="27"/>
    </location>
</feature>
<organism evidence="2 3">
    <name type="scientific">Nocardia seriolae</name>
    <dbReference type="NCBI Taxonomy" id="37332"/>
    <lineage>
        <taxon>Bacteria</taxon>
        <taxon>Bacillati</taxon>
        <taxon>Actinomycetota</taxon>
        <taxon>Actinomycetes</taxon>
        <taxon>Mycobacteriales</taxon>
        <taxon>Nocardiaceae</taxon>
        <taxon>Nocardia</taxon>
    </lineage>
</organism>
<accession>A0ABC8ARJ4</accession>
<evidence type="ECO:0000256" key="1">
    <source>
        <dbReference type="SAM" id="Phobius"/>
    </source>
</evidence>
<keyword evidence="1" id="KW-0472">Membrane</keyword>